<gene>
    <name evidence="2" type="ORF">CHARACLAT_025565</name>
</gene>
<evidence type="ECO:0000313" key="2">
    <source>
        <dbReference type="EMBL" id="MED6265446.1"/>
    </source>
</evidence>
<reference evidence="2 3" key="1">
    <citation type="submission" date="2021-06" db="EMBL/GenBank/DDBJ databases">
        <authorList>
            <person name="Palmer J.M."/>
        </authorList>
    </citation>
    <scope>NUCLEOTIDE SEQUENCE [LARGE SCALE GENOMIC DNA]</scope>
    <source>
        <strain evidence="2 3">CL_MEX2019</strain>
        <tissue evidence="2">Muscle</tissue>
    </source>
</reference>
<sequence length="76" mass="8355">MTYNLHERSYCLICWEGPPSAGTGEGRGPTTQDPQPIPRRPTGKERDLGTETKVEAGPHGRKESQGYLILPRPPAN</sequence>
<accession>A0ABU7CR72</accession>
<organism evidence="2 3">
    <name type="scientific">Characodon lateralis</name>
    <dbReference type="NCBI Taxonomy" id="208331"/>
    <lineage>
        <taxon>Eukaryota</taxon>
        <taxon>Metazoa</taxon>
        <taxon>Chordata</taxon>
        <taxon>Craniata</taxon>
        <taxon>Vertebrata</taxon>
        <taxon>Euteleostomi</taxon>
        <taxon>Actinopterygii</taxon>
        <taxon>Neopterygii</taxon>
        <taxon>Teleostei</taxon>
        <taxon>Neoteleostei</taxon>
        <taxon>Acanthomorphata</taxon>
        <taxon>Ovalentaria</taxon>
        <taxon>Atherinomorphae</taxon>
        <taxon>Cyprinodontiformes</taxon>
        <taxon>Goodeidae</taxon>
        <taxon>Characodon</taxon>
    </lineage>
</organism>
<comment type="caution">
    <text evidence="2">The sequence shown here is derived from an EMBL/GenBank/DDBJ whole genome shotgun (WGS) entry which is preliminary data.</text>
</comment>
<evidence type="ECO:0000313" key="3">
    <source>
        <dbReference type="Proteomes" id="UP001352852"/>
    </source>
</evidence>
<dbReference type="EMBL" id="JAHUTJ010002966">
    <property type="protein sequence ID" value="MED6265446.1"/>
    <property type="molecule type" value="Genomic_DNA"/>
</dbReference>
<evidence type="ECO:0000256" key="1">
    <source>
        <dbReference type="SAM" id="MobiDB-lite"/>
    </source>
</evidence>
<feature type="region of interest" description="Disordered" evidence="1">
    <location>
        <begin position="16"/>
        <end position="76"/>
    </location>
</feature>
<name>A0ABU7CR72_9TELE</name>
<proteinExistence type="predicted"/>
<protein>
    <submittedName>
        <fullName evidence="2">Uncharacterized protein</fullName>
    </submittedName>
</protein>
<dbReference type="Proteomes" id="UP001352852">
    <property type="component" value="Unassembled WGS sequence"/>
</dbReference>
<keyword evidence="3" id="KW-1185">Reference proteome</keyword>
<feature type="compositionally biased region" description="Basic and acidic residues" evidence="1">
    <location>
        <begin position="42"/>
        <end position="64"/>
    </location>
</feature>